<accession>A0A6N1WZU1</accession>
<evidence type="ECO:0000313" key="4">
    <source>
        <dbReference type="Proteomes" id="UP000509579"/>
    </source>
</evidence>
<keyword evidence="1" id="KW-0812">Transmembrane</keyword>
<evidence type="ECO:0000259" key="2">
    <source>
        <dbReference type="Pfam" id="PF01957"/>
    </source>
</evidence>
<keyword evidence="4" id="KW-1185">Reference proteome</keyword>
<sequence>MASFTVWWLIAGVLVVAELLTGSFYLLMLATGAVAAALAAHAGAGESVQMVTAALLGTAAVAGCYLLRRRNARRQPAESDRSMNLDIGESVQVDNWAADGTAQVRYRGAQWTVVLRPGNAPTPGTHRVAEIIGNRLLVDKL</sequence>
<dbReference type="KEGG" id="aant:HUK68_07040"/>
<name>A0A6N1WZU1_9BURK</name>
<protein>
    <submittedName>
        <fullName evidence="3">NfeD family protein</fullName>
    </submittedName>
</protein>
<keyword evidence="1" id="KW-1133">Transmembrane helix</keyword>
<feature type="transmembrane region" description="Helical" evidence="1">
    <location>
        <begin position="48"/>
        <end position="67"/>
    </location>
</feature>
<evidence type="ECO:0000313" key="3">
    <source>
        <dbReference type="EMBL" id="QKV52669.1"/>
    </source>
</evidence>
<dbReference type="Pfam" id="PF01957">
    <property type="entry name" value="NfeD"/>
    <property type="match status" value="1"/>
</dbReference>
<gene>
    <name evidence="3" type="ORF">HUK68_07040</name>
</gene>
<dbReference type="EMBL" id="CP054840">
    <property type="protein sequence ID" value="QKV52669.1"/>
    <property type="molecule type" value="Genomic_DNA"/>
</dbReference>
<reference evidence="3 4" key="1">
    <citation type="submission" date="2020-06" db="EMBL/GenBank/DDBJ databases">
        <title>Acidovorax antarctica sp. nov., isolated from Corinth ice sheet soil, Antarctic Fields Peninsula.</title>
        <authorList>
            <person name="Xu Q."/>
            <person name="Peng F."/>
        </authorList>
    </citation>
    <scope>NUCLEOTIDE SEQUENCE [LARGE SCALE GENOMIC DNA]</scope>
    <source>
        <strain evidence="3 4">16-35-5</strain>
    </source>
</reference>
<organism evidence="3 4">
    <name type="scientific">Comamonas antarctica</name>
    <dbReference type="NCBI Taxonomy" id="2743470"/>
    <lineage>
        <taxon>Bacteria</taxon>
        <taxon>Pseudomonadati</taxon>
        <taxon>Pseudomonadota</taxon>
        <taxon>Betaproteobacteria</taxon>
        <taxon>Burkholderiales</taxon>
        <taxon>Comamonadaceae</taxon>
        <taxon>Comamonas</taxon>
    </lineage>
</organism>
<feature type="domain" description="NfeD-like C-terminal" evidence="2">
    <location>
        <begin position="85"/>
        <end position="140"/>
    </location>
</feature>
<dbReference type="Proteomes" id="UP000509579">
    <property type="component" value="Chromosome"/>
</dbReference>
<dbReference type="InterPro" id="IPR002810">
    <property type="entry name" value="NfeD-like_C"/>
</dbReference>
<dbReference type="RefSeq" id="WP_175503548.1">
    <property type="nucleotide sequence ID" value="NZ_CAURQT010000007.1"/>
</dbReference>
<keyword evidence="1" id="KW-0472">Membrane</keyword>
<dbReference type="AlphaFoldDB" id="A0A6N1WZU1"/>
<feature type="transmembrane region" description="Helical" evidence="1">
    <location>
        <begin position="7"/>
        <end position="28"/>
    </location>
</feature>
<proteinExistence type="predicted"/>
<evidence type="ECO:0000256" key="1">
    <source>
        <dbReference type="SAM" id="Phobius"/>
    </source>
</evidence>